<evidence type="ECO:0000256" key="4">
    <source>
        <dbReference type="ARBA" id="ARBA00022729"/>
    </source>
</evidence>
<dbReference type="GO" id="GO:0004565">
    <property type="term" value="F:beta-galactosidase activity"/>
    <property type="evidence" value="ECO:0007669"/>
    <property type="project" value="UniProtKB-EC"/>
</dbReference>
<comment type="catalytic activity">
    <reaction evidence="1">
        <text>Hydrolysis of terminal non-reducing beta-D-galactose residues in beta-D-galactosides.</text>
        <dbReference type="EC" id="3.2.1.23"/>
    </reaction>
</comment>
<dbReference type="OMA" id="NITHFFE"/>
<dbReference type="Gramene" id="PRQ23883">
    <property type="protein sequence ID" value="PRQ23883"/>
    <property type="gene ID" value="RchiOBHm_Chr6g0266311"/>
</dbReference>
<evidence type="ECO:0000256" key="7">
    <source>
        <dbReference type="SAM" id="SignalP"/>
    </source>
</evidence>
<dbReference type="Pfam" id="PF01301">
    <property type="entry name" value="Glyco_hydro_35"/>
    <property type="match status" value="1"/>
</dbReference>
<reference evidence="9 10" key="1">
    <citation type="journal article" date="2018" name="Nat. Genet.">
        <title>The Rosa genome provides new insights in the design of modern roses.</title>
        <authorList>
            <person name="Bendahmane M."/>
        </authorList>
    </citation>
    <scope>NUCLEOTIDE SEQUENCE [LARGE SCALE GENOMIC DNA]</scope>
    <source>
        <strain evidence="10">cv. Old Blush</strain>
    </source>
</reference>
<dbReference type="GO" id="GO:0005975">
    <property type="term" value="P:carbohydrate metabolic process"/>
    <property type="evidence" value="ECO:0007669"/>
    <property type="project" value="InterPro"/>
</dbReference>
<name>A0A2P6PPM0_ROSCH</name>
<dbReference type="SUPFAM" id="SSF51445">
    <property type="entry name" value="(Trans)glycosidases"/>
    <property type="match status" value="1"/>
</dbReference>
<evidence type="ECO:0000256" key="2">
    <source>
        <dbReference type="ARBA" id="ARBA00009809"/>
    </source>
</evidence>
<dbReference type="PRINTS" id="PR00742">
    <property type="entry name" value="GLHYDRLASE35"/>
</dbReference>
<dbReference type="Gene3D" id="3.20.20.80">
    <property type="entry name" value="Glycosidases"/>
    <property type="match status" value="1"/>
</dbReference>
<dbReference type="InterPro" id="IPR017853">
    <property type="entry name" value="GH"/>
</dbReference>
<sequence>MGARSAFNWFLLYMVFLSPCLQLTQCNFTYDREALLVNGQRRILFSGSIHYPRSTPEMWEDLIQKAKDGGLDVIDTYVFWNLHEPSLGNYTFEERYDLVRFIKLVQTAALYVHLCIGPYICAEWNFGGFPVWLKYVPGISFRTNNEPFKAAMQTFTQKLVQLMKDEELFESQGGPIILSQIENEYEHLSKAFGEAGHA</sequence>
<evidence type="ECO:0000256" key="1">
    <source>
        <dbReference type="ARBA" id="ARBA00001412"/>
    </source>
</evidence>
<dbReference type="STRING" id="74649.A0A2P6PPM0"/>
<keyword evidence="10" id="KW-1185">Reference proteome</keyword>
<keyword evidence="4 7" id="KW-0732">Signal</keyword>
<comment type="caution">
    <text evidence="9">The sequence shown here is derived from an EMBL/GenBank/DDBJ whole genome shotgun (WGS) entry which is preliminary data.</text>
</comment>
<evidence type="ECO:0000256" key="3">
    <source>
        <dbReference type="ARBA" id="ARBA00012756"/>
    </source>
</evidence>
<feature type="domain" description="Glycoside hydrolase 35 catalytic" evidence="8">
    <location>
        <begin position="35"/>
        <end position="187"/>
    </location>
</feature>
<organism evidence="9 10">
    <name type="scientific">Rosa chinensis</name>
    <name type="common">China rose</name>
    <dbReference type="NCBI Taxonomy" id="74649"/>
    <lineage>
        <taxon>Eukaryota</taxon>
        <taxon>Viridiplantae</taxon>
        <taxon>Streptophyta</taxon>
        <taxon>Embryophyta</taxon>
        <taxon>Tracheophyta</taxon>
        <taxon>Spermatophyta</taxon>
        <taxon>Magnoliopsida</taxon>
        <taxon>eudicotyledons</taxon>
        <taxon>Gunneridae</taxon>
        <taxon>Pentapetalae</taxon>
        <taxon>rosids</taxon>
        <taxon>fabids</taxon>
        <taxon>Rosales</taxon>
        <taxon>Rosaceae</taxon>
        <taxon>Rosoideae</taxon>
        <taxon>Rosoideae incertae sedis</taxon>
        <taxon>Rosa</taxon>
    </lineage>
</organism>
<keyword evidence="5 9" id="KW-0378">Hydrolase</keyword>
<feature type="chain" id="PRO_5015121183" description="beta-galactosidase" evidence="7">
    <location>
        <begin position="27"/>
        <end position="198"/>
    </location>
</feature>
<dbReference type="PROSITE" id="PS01182">
    <property type="entry name" value="GLYCOSYL_HYDROL_F35"/>
    <property type="match status" value="1"/>
</dbReference>
<evidence type="ECO:0000313" key="9">
    <source>
        <dbReference type="EMBL" id="PRQ23883.1"/>
    </source>
</evidence>
<proteinExistence type="inferred from homology"/>
<protein>
    <recommendedName>
        <fullName evidence="3">beta-galactosidase</fullName>
        <ecNumber evidence="3">3.2.1.23</ecNumber>
    </recommendedName>
</protein>
<accession>A0A2P6PPM0</accession>
<dbReference type="AlphaFoldDB" id="A0A2P6PPM0"/>
<dbReference type="InterPro" id="IPR019801">
    <property type="entry name" value="Glyco_hydro_35_CS"/>
</dbReference>
<evidence type="ECO:0000256" key="5">
    <source>
        <dbReference type="ARBA" id="ARBA00022801"/>
    </source>
</evidence>
<dbReference type="PANTHER" id="PTHR23421">
    <property type="entry name" value="BETA-GALACTOSIDASE RELATED"/>
    <property type="match status" value="1"/>
</dbReference>
<dbReference type="InterPro" id="IPR001944">
    <property type="entry name" value="Glycoside_Hdrlase_35"/>
</dbReference>
<keyword evidence="6 9" id="KW-0326">Glycosidase</keyword>
<dbReference type="EC" id="3.2.1.23" evidence="3"/>
<dbReference type="InterPro" id="IPR031330">
    <property type="entry name" value="Gly_Hdrlase_35_cat"/>
</dbReference>
<dbReference type="EMBL" id="PDCK01000044">
    <property type="protein sequence ID" value="PRQ23883.1"/>
    <property type="molecule type" value="Genomic_DNA"/>
</dbReference>
<dbReference type="Proteomes" id="UP000238479">
    <property type="component" value="Chromosome 6"/>
</dbReference>
<feature type="signal peptide" evidence="7">
    <location>
        <begin position="1"/>
        <end position="26"/>
    </location>
</feature>
<evidence type="ECO:0000313" key="10">
    <source>
        <dbReference type="Proteomes" id="UP000238479"/>
    </source>
</evidence>
<dbReference type="FunFam" id="3.20.20.80:FF:000006">
    <property type="entry name" value="Beta-galactosidase"/>
    <property type="match status" value="1"/>
</dbReference>
<evidence type="ECO:0000259" key="8">
    <source>
        <dbReference type="Pfam" id="PF01301"/>
    </source>
</evidence>
<comment type="similarity">
    <text evidence="2">Belongs to the glycosyl hydrolase 35 family.</text>
</comment>
<evidence type="ECO:0000256" key="6">
    <source>
        <dbReference type="ARBA" id="ARBA00023295"/>
    </source>
</evidence>
<gene>
    <name evidence="9" type="ORF">RchiOBHm_Chr6g0266311</name>
</gene>